<dbReference type="Proteomes" id="UP001282284">
    <property type="component" value="Unassembled WGS sequence"/>
</dbReference>
<gene>
    <name evidence="2" type="ORF">QT711_07370</name>
</gene>
<comment type="caution">
    <text evidence="2">The sequence shown here is derived from an EMBL/GenBank/DDBJ whole genome shotgun (WGS) entry which is preliminary data.</text>
</comment>
<dbReference type="NCBIfam" id="TIGR01076">
    <property type="entry name" value="sortase_fam"/>
    <property type="match status" value="1"/>
</dbReference>
<dbReference type="PROSITE" id="PS51257">
    <property type="entry name" value="PROKAR_LIPOPROTEIN"/>
    <property type="match status" value="1"/>
</dbReference>
<dbReference type="SUPFAM" id="SSF63817">
    <property type="entry name" value="Sortase"/>
    <property type="match status" value="1"/>
</dbReference>
<keyword evidence="3" id="KW-1185">Reference proteome</keyword>
<dbReference type="CDD" id="cd06166">
    <property type="entry name" value="Sortase_D_2"/>
    <property type="match status" value="1"/>
</dbReference>
<sequence length="200" mass="22059">MRKAMKWMGTLFIGCGCGLLIWLYAGNAKADNEQQEVIEAFKSIQVTEPLNETAESTSDAHAGNQDVSEVEGILSIPQIDLKAPVLKGADAQTLNRSLGAIEQMDPIGEVGGSYAIAGHQARVFGKFFNRLHEVEVGQELSFETLEKNLTFEVFNIKIVRPHEVDVLKARDGIAMLSLVTCYPAYSNDYRLVVQAKKIEE</sequence>
<evidence type="ECO:0000256" key="1">
    <source>
        <dbReference type="ARBA" id="ARBA00022801"/>
    </source>
</evidence>
<dbReference type="InterPro" id="IPR042000">
    <property type="entry name" value="Sortase_D_2"/>
</dbReference>
<protein>
    <submittedName>
        <fullName evidence="2">Class D sortase</fullName>
    </submittedName>
</protein>
<evidence type="ECO:0000313" key="3">
    <source>
        <dbReference type="Proteomes" id="UP001282284"/>
    </source>
</evidence>
<accession>A0ABU4G7Q5</accession>
<organism evidence="2 3">
    <name type="scientific">Sporosarcina saromensis</name>
    <dbReference type="NCBI Taxonomy" id="359365"/>
    <lineage>
        <taxon>Bacteria</taxon>
        <taxon>Bacillati</taxon>
        <taxon>Bacillota</taxon>
        <taxon>Bacilli</taxon>
        <taxon>Bacillales</taxon>
        <taxon>Caryophanaceae</taxon>
        <taxon>Sporosarcina</taxon>
    </lineage>
</organism>
<name>A0ABU4G7Q5_9BACL</name>
<dbReference type="EMBL" id="JAUBDI010000005">
    <property type="protein sequence ID" value="MDW0113001.1"/>
    <property type="molecule type" value="Genomic_DNA"/>
</dbReference>
<reference evidence="2 3" key="1">
    <citation type="submission" date="2023-06" db="EMBL/GenBank/DDBJ databases">
        <title>Sporosarcina sp. nov., isolated from Korean traditional fermented seafood 'Jeotgal'.</title>
        <authorList>
            <person name="Yang A.I."/>
            <person name="Shin N.-R."/>
        </authorList>
    </citation>
    <scope>NUCLEOTIDE SEQUENCE [LARGE SCALE GENOMIC DNA]</scope>
    <source>
        <strain evidence="2 3">KCTC13119</strain>
    </source>
</reference>
<keyword evidence="1" id="KW-0378">Hydrolase</keyword>
<evidence type="ECO:0000313" key="2">
    <source>
        <dbReference type="EMBL" id="MDW0113001.1"/>
    </source>
</evidence>
<proteinExistence type="predicted"/>
<dbReference type="Pfam" id="PF04203">
    <property type="entry name" value="Sortase"/>
    <property type="match status" value="1"/>
</dbReference>
<dbReference type="InterPro" id="IPR005754">
    <property type="entry name" value="Sortase"/>
</dbReference>
<dbReference type="InterPro" id="IPR023365">
    <property type="entry name" value="Sortase_dom-sf"/>
</dbReference>
<dbReference type="Gene3D" id="2.40.260.10">
    <property type="entry name" value="Sortase"/>
    <property type="match status" value="1"/>
</dbReference>